<dbReference type="EMBL" id="CM007901">
    <property type="protein sequence ID" value="OTG05866.1"/>
    <property type="molecule type" value="Genomic_DNA"/>
</dbReference>
<dbReference type="Proteomes" id="UP000215914">
    <property type="component" value="Chromosome 12"/>
</dbReference>
<dbReference type="AlphaFoldDB" id="A0A251T5T5"/>
<dbReference type="CDD" id="cd22744">
    <property type="entry name" value="OTU"/>
    <property type="match status" value="1"/>
</dbReference>
<proteinExistence type="predicted"/>
<organism evidence="1 2">
    <name type="scientific">Helianthus annuus</name>
    <name type="common">Common sunflower</name>
    <dbReference type="NCBI Taxonomy" id="4232"/>
    <lineage>
        <taxon>Eukaryota</taxon>
        <taxon>Viridiplantae</taxon>
        <taxon>Streptophyta</taxon>
        <taxon>Embryophyta</taxon>
        <taxon>Tracheophyta</taxon>
        <taxon>Spermatophyta</taxon>
        <taxon>Magnoliopsida</taxon>
        <taxon>eudicotyledons</taxon>
        <taxon>Gunneridae</taxon>
        <taxon>Pentapetalae</taxon>
        <taxon>asterids</taxon>
        <taxon>campanulids</taxon>
        <taxon>Asterales</taxon>
        <taxon>Asteraceae</taxon>
        <taxon>Asteroideae</taxon>
        <taxon>Heliantheae alliance</taxon>
        <taxon>Heliantheae</taxon>
        <taxon>Helianthus</taxon>
    </lineage>
</organism>
<sequence>MRECLNMRTDTKKQIPKVFHPYISRIKDVRPDEHCGFRAAAVGLGFEQDYFGYIRNQLLEELTGPNKEMWEYILDREVPGDYDQQVPRINFTGVGMAPREHWMEMPQAALLLANRFVVIVHILDIQGCSTVFPLYDPKYARDPHQFVSLLFVNRGHFIHVRLEGDYPMPPPNLTWSRRARQEALHWTENYTERIAWYDMLMKPNIDPTLLVID</sequence>
<accession>A0A251T5T5</accession>
<dbReference type="InParanoid" id="A0A251T5T5"/>
<evidence type="ECO:0000313" key="2">
    <source>
        <dbReference type="Proteomes" id="UP000215914"/>
    </source>
</evidence>
<keyword evidence="2" id="KW-1185">Reference proteome</keyword>
<evidence type="ECO:0000313" key="1">
    <source>
        <dbReference type="EMBL" id="OTG05866.1"/>
    </source>
</evidence>
<name>A0A251T5T5_HELAN</name>
<dbReference type="STRING" id="4232.A0A251T5T5"/>
<reference evidence="2" key="1">
    <citation type="journal article" date="2017" name="Nature">
        <title>The sunflower genome provides insights into oil metabolism, flowering and Asterid evolution.</title>
        <authorList>
            <person name="Badouin H."/>
            <person name="Gouzy J."/>
            <person name="Grassa C.J."/>
            <person name="Murat F."/>
            <person name="Staton S.E."/>
            <person name="Cottret L."/>
            <person name="Lelandais-Briere C."/>
            <person name="Owens G.L."/>
            <person name="Carrere S."/>
            <person name="Mayjonade B."/>
            <person name="Legrand L."/>
            <person name="Gill N."/>
            <person name="Kane N.C."/>
            <person name="Bowers J.E."/>
            <person name="Hubner S."/>
            <person name="Bellec A."/>
            <person name="Berard A."/>
            <person name="Berges H."/>
            <person name="Blanchet N."/>
            <person name="Boniface M.C."/>
            <person name="Brunel D."/>
            <person name="Catrice O."/>
            <person name="Chaidir N."/>
            <person name="Claudel C."/>
            <person name="Donnadieu C."/>
            <person name="Faraut T."/>
            <person name="Fievet G."/>
            <person name="Helmstetter N."/>
            <person name="King M."/>
            <person name="Knapp S.J."/>
            <person name="Lai Z."/>
            <person name="Le Paslier M.C."/>
            <person name="Lippi Y."/>
            <person name="Lorenzon L."/>
            <person name="Mandel J.R."/>
            <person name="Marage G."/>
            <person name="Marchand G."/>
            <person name="Marquand E."/>
            <person name="Bret-Mestries E."/>
            <person name="Morien E."/>
            <person name="Nambeesan S."/>
            <person name="Nguyen T."/>
            <person name="Pegot-Espagnet P."/>
            <person name="Pouilly N."/>
            <person name="Raftis F."/>
            <person name="Sallet E."/>
            <person name="Schiex T."/>
            <person name="Thomas J."/>
            <person name="Vandecasteele C."/>
            <person name="Vares D."/>
            <person name="Vear F."/>
            <person name="Vautrin S."/>
            <person name="Crespi M."/>
            <person name="Mangin B."/>
            <person name="Burke J.M."/>
            <person name="Salse J."/>
            <person name="Munos S."/>
            <person name="Vincourt P."/>
            <person name="Rieseberg L.H."/>
            <person name="Langlade N.B."/>
        </authorList>
    </citation>
    <scope>NUCLEOTIDE SEQUENCE [LARGE SCALE GENOMIC DNA]</scope>
    <source>
        <strain evidence="2">cv. SF193</strain>
    </source>
</reference>
<gene>
    <name evidence="1" type="ORF">HannXRQ_Chr12g0378381</name>
</gene>
<evidence type="ECO:0008006" key="3">
    <source>
        <dbReference type="Google" id="ProtNLM"/>
    </source>
</evidence>
<protein>
    <recommendedName>
        <fullName evidence="3">OTU domain-containing protein</fullName>
    </recommendedName>
</protein>
<dbReference type="OMA" id="TERIAWY"/>